<evidence type="ECO:0000256" key="2">
    <source>
        <dbReference type="ARBA" id="ARBA00009347"/>
    </source>
</evidence>
<dbReference type="InterPro" id="IPR009100">
    <property type="entry name" value="AcylCoA_DH/oxidase_NM_dom_sf"/>
</dbReference>
<dbReference type="InterPro" id="IPR037069">
    <property type="entry name" value="AcylCoA_DH/ox_N_sf"/>
</dbReference>
<evidence type="ECO:0000259" key="8">
    <source>
        <dbReference type="Pfam" id="PF02771"/>
    </source>
</evidence>
<dbReference type="Gene3D" id="1.10.540.10">
    <property type="entry name" value="Acyl-CoA dehydrogenase/oxidase, N-terminal domain"/>
    <property type="match status" value="1"/>
</dbReference>
<dbReference type="Proteomes" id="UP001583186">
    <property type="component" value="Unassembled WGS sequence"/>
</dbReference>
<name>A0ABR3YR81_9PEZI</name>
<evidence type="ECO:0000259" key="7">
    <source>
        <dbReference type="Pfam" id="PF02770"/>
    </source>
</evidence>
<evidence type="ECO:0000256" key="1">
    <source>
        <dbReference type="ARBA" id="ARBA00001974"/>
    </source>
</evidence>
<dbReference type="SUPFAM" id="SSF56645">
    <property type="entry name" value="Acyl-CoA dehydrogenase NM domain-like"/>
    <property type="match status" value="1"/>
</dbReference>
<dbReference type="Gene3D" id="1.20.140.10">
    <property type="entry name" value="Butyryl-CoA Dehydrogenase, subunit A, domain 3"/>
    <property type="match status" value="1"/>
</dbReference>
<keyword evidence="5" id="KW-0560">Oxidoreductase</keyword>
<keyword evidence="4 5" id="KW-0274">FAD</keyword>
<dbReference type="Pfam" id="PF00441">
    <property type="entry name" value="Acyl-CoA_dh_1"/>
    <property type="match status" value="1"/>
</dbReference>
<keyword evidence="3 5" id="KW-0285">Flavoprotein</keyword>
<proteinExistence type="inferred from homology"/>
<dbReference type="PIRSF" id="PIRSF016578">
    <property type="entry name" value="HsaA"/>
    <property type="match status" value="1"/>
</dbReference>
<dbReference type="Pfam" id="PF02771">
    <property type="entry name" value="Acyl-CoA_dh_N"/>
    <property type="match status" value="1"/>
</dbReference>
<dbReference type="InterPro" id="IPR036250">
    <property type="entry name" value="AcylCo_DH-like_C"/>
</dbReference>
<sequence length="439" mass="48550">MRGRLLSTTSSLTSSLRRPARPLLSFTSRHATPLAFSSRLIHSRATDFLPANLPEWSDAQRSVREAIAKIVTKYPDEYWMDHDTEHKFPWELYKDLADNGWLGICLPEEYGGSSLGIAEAAVMLQTIAESGACMNGASSVHMNIFGLEPVAKFGTTEQKKRWLPPLIAGKERACFGVTEPNTGLDTLKLQSTARREGDHYIAKGSKIFISTAQVSEKILLLARTTPLDKVDKPSRGLSLFYTDLNRDAVKITEIPKMGRSAVDTNVLFFEDWKIPAEDLVGNEGDGFKIILHGMNAERVLVAAEALGIGFAALRRASQYASERVVFGKPIGSYQGIQHPLAECWMNLESARLMVYLAARQYDQGYTGGEYANAGKFLASEAAFKAAERAVLTHGGMGYAKEYHVERYLREATLSRIAPVSGEMIKNYIGQQVLTLPKSY</sequence>
<dbReference type="Gene3D" id="2.40.110.10">
    <property type="entry name" value="Butyryl-CoA Dehydrogenase, subunit A, domain 2"/>
    <property type="match status" value="1"/>
</dbReference>
<dbReference type="PANTHER" id="PTHR43884">
    <property type="entry name" value="ACYL-COA DEHYDROGENASE"/>
    <property type="match status" value="1"/>
</dbReference>
<dbReference type="InterPro" id="IPR006091">
    <property type="entry name" value="Acyl-CoA_Oxase/DH_mid-dom"/>
</dbReference>
<feature type="domain" description="Acyl-CoA dehydrogenase/oxidase N-terminal" evidence="8">
    <location>
        <begin position="57"/>
        <end position="170"/>
    </location>
</feature>
<dbReference type="EMBL" id="JAWCUI010000068">
    <property type="protein sequence ID" value="KAL1889879.1"/>
    <property type="molecule type" value="Genomic_DNA"/>
</dbReference>
<evidence type="ECO:0000313" key="10">
    <source>
        <dbReference type="Proteomes" id="UP001583186"/>
    </source>
</evidence>
<dbReference type="Pfam" id="PF02770">
    <property type="entry name" value="Acyl-CoA_dh_M"/>
    <property type="match status" value="1"/>
</dbReference>
<dbReference type="InterPro" id="IPR013786">
    <property type="entry name" value="AcylCoA_DH/ox_N"/>
</dbReference>
<evidence type="ECO:0000256" key="3">
    <source>
        <dbReference type="ARBA" id="ARBA00022630"/>
    </source>
</evidence>
<evidence type="ECO:0008006" key="11">
    <source>
        <dbReference type="Google" id="ProtNLM"/>
    </source>
</evidence>
<dbReference type="PANTHER" id="PTHR43884:SF12">
    <property type="entry name" value="ISOVALERYL-COA DEHYDROGENASE, MITOCHONDRIAL-RELATED"/>
    <property type="match status" value="1"/>
</dbReference>
<comment type="caution">
    <text evidence="9">The sequence shown here is derived from an EMBL/GenBank/DDBJ whole genome shotgun (WGS) entry which is preliminary data.</text>
</comment>
<evidence type="ECO:0000256" key="5">
    <source>
        <dbReference type="RuleBase" id="RU362125"/>
    </source>
</evidence>
<dbReference type="InterPro" id="IPR046373">
    <property type="entry name" value="Acyl-CoA_Oxase/DH_mid-dom_sf"/>
</dbReference>
<dbReference type="SUPFAM" id="SSF47203">
    <property type="entry name" value="Acyl-CoA dehydrogenase C-terminal domain-like"/>
    <property type="match status" value="1"/>
</dbReference>
<evidence type="ECO:0000313" key="9">
    <source>
        <dbReference type="EMBL" id="KAL1889879.1"/>
    </source>
</evidence>
<comment type="similarity">
    <text evidence="2 5">Belongs to the acyl-CoA dehydrogenase family.</text>
</comment>
<organism evidence="9 10">
    <name type="scientific">Sporothrix stenoceras</name>
    <dbReference type="NCBI Taxonomy" id="5173"/>
    <lineage>
        <taxon>Eukaryota</taxon>
        <taxon>Fungi</taxon>
        <taxon>Dikarya</taxon>
        <taxon>Ascomycota</taxon>
        <taxon>Pezizomycotina</taxon>
        <taxon>Sordariomycetes</taxon>
        <taxon>Sordariomycetidae</taxon>
        <taxon>Ophiostomatales</taxon>
        <taxon>Ophiostomataceae</taxon>
        <taxon>Sporothrix</taxon>
    </lineage>
</organism>
<gene>
    <name evidence="9" type="ORF">Sste5346_008603</name>
</gene>
<keyword evidence="10" id="KW-1185">Reference proteome</keyword>
<accession>A0ABR3YR81</accession>
<reference evidence="9 10" key="1">
    <citation type="journal article" date="2024" name="IMA Fungus">
        <title>IMA Genome - F19 : A genome assembly and annotation guide to empower mycologists, including annotated draft genome sequences of Ceratocystis pirilliformis, Diaporthe australafricana, Fusarium ophioides, Paecilomyces lecythidis, and Sporothrix stenoceras.</title>
        <authorList>
            <person name="Aylward J."/>
            <person name="Wilson A.M."/>
            <person name="Visagie C.M."/>
            <person name="Spraker J."/>
            <person name="Barnes I."/>
            <person name="Buitendag C."/>
            <person name="Ceriani C."/>
            <person name="Del Mar Angel L."/>
            <person name="du Plessis D."/>
            <person name="Fuchs T."/>
            <person name="Gasser K."/>
            <person name="Kramer D."/>
            <person name="Li W."/>
            <person name="Munsamy K."/>
            <person name="Piso A."/>
            <person name="Price J.L."/>
            <person name="Sonnekus B."/>
            <person name="Thomas C."/>
            <person name="van der Nest A."/>
            <person name="van Dijk A."/>
            <person name="van Heerden A."/>
            <person name="van Vuuren N."/>
            <person name="Yilmaz N."/>
            <person name="Duong T.A."/>
            <person name="van der Merwe N.A."/>
            <person name="Wingfield M.J."/>
            <person name="Wingfield B.D."/>
        </authorList>
    </citation>
    <scope>NUCLEOTIDE SEQUENCE [LARGE SCALE GENOMIC DNA]</scope>
    <source>
        <strain evidence="9 10">CMW 5346</strain>
    </source>
</reference>
<protein>
    <recommendedName>
        <fullName evidence="11">Acyl-CoA dehydrogenase</fullName>
    </recommendedName>
</protein>
<feature type="domain" description="Acyl-CoA dehydrogenase/oxidase C-terminal" evidence="6">
    <location>
        <begin position="284"/>
        <end position="432"/>
    </location>
</feature>
<evidence type="ECO:0000259" key="6">
    <source>
        <dbReference type="Pfam" id="PF00441"/>
    </source>
</evidence>
<comment type="cofactor">
    <cofactor evidence="1 5">
        <name>FAD</name>
        <dbReference type="ChEBI" id="CHEBI:57692"/>
    </cofactor>
</comment>
<dbReference type="InterPro" id="IPR009075">
    <property type="entry name" value="AcylCo_DH/oxidase_C"/>
</dbReference>
<evidence type="ECO:0000256" key="4">
    <source>
        <dbReference type="ARBA" id="ARBA00022827"/>
    </source>
</evidence>
<feature type="domain" description="Acyl-CoA oxidase/dehydrogenase middle" evidence="7">
    <location>
        <begin position="174"/>
        <end position="271"/>
    </location>
</feature>